<sequence length="171" mass="20205">MENFEKQKGLNEKLNKEKLDLYLLRDRLEIQVETNKDTSFFYNIIVTIFITALTLSCTIMVCYFTVSGQVTNSMINTKVNIIKDDEKFKKLSSKEQEEVLTTEVFSPVKKELKNLLLESFFSYISLGIIILLIVIIIFMFWYRGRIKRARNNLMVINKRILDIENKEKELE</sequence>
<accession>A0ABY7I630</accession>
<keyword evidence="1" id="KW-1133">Transmembrane helix</keyword>
<evidence type="ECO:0000313" key="3">
    <source>
        <dbReference type="Proteomes" id="UP001164713"/>
    </source>
</evidence>
<evidence type="ECO:0000256" key="1">
    <source>
        <dbReference type="SAM" id="Phobius"/>
    </source>
</evidence>
<feature type="transmembrane region" description="Helical" evidence="1">
    <location>
        <begin position="120"/>
        <end position="142"/>
    </location>
</feature>
<name>A0ABY7I630_9BACI</name>
<dbReference type="RefSeq" id="WP_269108043.1">
    <property type="nucleotide sequence ID" value="NZ_CP114066.1"/>
</dbReference>
<evidence type="ECO:0000313" key="2">
    <source>
        <dbReference type="EMBL" id="WAT23157.1"/>
    </source>
</evidence>
<organism evidence="2 3">
    <name type="scientific">Bacillus halotolerans</name>
    <dbReference type="NCBI Taxonomy" id="260554"/>
    <lineage>
        <taxon>Bacteria</taxon>
        <taxon>Bacillati</taxon>
        <taxon>Bacillota</taxon>
        <taxon>Bacilli</taxon>
        <taxon>Bacillales</taxon>
        <taxon>Bacillaceae</taxon>
        <taxon>Bacillus</taxon>
    </lineage>
</organism>
<dbReference type="Proteomes" id="UP001164713">
    <property type="component" value="Chromosome"/>
</dbReference>
<reference evidence="2" key="1">
    <citation type="submission" date="2022-12" db="EMBL/GenBank/DDBJ databases">
        <title>Genomic of Bacillus halotolerans.</title>
        <authorList>
            <person name="Xu G."/>
            <person name="Ding Y."/>
        </authorList>
    </citation>
    <scope>NUCLEOTIDE SEQUENCE</scope>
    <source>
        <strain evidence="2">B13</strain>
    </source>
</reference>
<keyword evidence="1" id="KW-0812">Transmembrane</keyword>
<protein>
    <submittedName>
        <fullName evidence="2">Uncharacterized protein</fullName>
    </submittedName>
</protein>
<feature type="transmembrane region" description="Helical" evidence="1">
    <location>
        <begin position="40"/>
        <end position="66"/>
    </location>
</feature>
<proteinExistence type="predicted"/>
<gene>
    <name evidence="2" type="ORF">O0R52_09440</name>
</gene>
<keyword evidence="1" id="KW-0472">Membrane</keyword>
<dbReference type="EMBL" id="CP114066">
    <property type="protein sequence ID" value="WAT23157.1"/>
    <property type="molecule type" value="Genomic_DNA"/>
</dbReference>
<keyword evidence="3" id="KW-1185">Reference proteome</keyword>